<feature type="domain" description="PI31 proteasome regulator N-terminal" evidence="1">
    <location>
        <begin position="18"/>
        <end position="156"/>
    </location>
</feature>
<organism evidence="2">
    <name type="scientific">Zeugodacus cucurbitae</name>
    <name type="common">Melon fruit fly</name>
    <name type="synonym">Bactrocera cucurbitae</name>
    <dbReference type="NCBI Taxonomy" id="28588"/>
    <lineage>
        <taxon>Eukaryota</taxon>
        <taxon>Metazoa</taxon>
        <taxon>Ecdysozoa</taxon>
        <taxon>Arthropoda</taxon>
        <taxon>Hexapoda</taxon>
        <taxon>Insecta</taxon>
        <taxon>Pterygota</taxon>
        <taxon>Neoptera</taxon>
        <taxon>Endopterygota</taxon>
        <taxon>Diptera</taxon>
        <taxon>Brachycera</taxon>
        <taxon>Muscomorpha</taxon>
        <taxon>Tephritoidea</taxon>
        <taxon>Tephritidae</taxon>
        <taxon>Zeugodacus</taxon>
        <taxon>Zeugodacus</taxon>
    </lineage>
</organism>
<sequence length="253" mass="28840">MEQNQVGGFELLYKIYEPTIKNKADIVILLTHYTLSMQCGMHCIGLDGAHCSKPTKYSEGQHSALLPVGWNKNNGVYKLYYYLNEELYKLTANSSSKGSLNIRLTNPSNGNTSTFEILLEKLISRKQRGTTPVKVFIPKAEYMVESLKANLVKPVLGWRRQTIINTESNGYLMANPSTPRLRPYARNVNYSCYENLSNLSSTLGSSYVGYSNRNPYLSVARSDSFDEHRYFNQNKKSSSSLSKQRSFYDYLLR</sequence>
<evidence type="ECO:0000313" key="2">
    <source>
        <dbReference type="EMBL" id="JAD05587.1"/>
    </source>
</evidence>
<keyword evidence="2" id="KW-0647">Proteasome</keyword>
<reference evidence="2" key="2">
    <citation type="journal article" date="2015" name="Gigascience">
        <title>Reconstructing a comprehensive transcriptome assembly of a white-pupal translocated strain of the pest fruit fly Bactrocera cucurbitae.</title>
        <authorList>
            <person name="Sim S.B."/>
            <person name="Calla B."/>
            <person name="Hall B."/>
            <person name="DeRego T."/>
            <person name="Geib S.M."/>
        </authorList>
    </citation>
    <scope>NUCLEOTIDE SEQUENCE</scope>
</reference>
<reference evidence="2" key="1">
    <citation type="submission" date="2014-11" db="EMBL/GenBank/DDBJ databases">
        <authorList>
            <person name="Geib S."/>
        </authorList>
    </citation>
    <scope>NUCLEOTIDE SEQUENCE</scope>
</reference>
<evidence type="ECO:0000259" key="1">
    <source>
        <dbReference type="Pfam" id="PF11566"/>
    </source>
</evidence>
<dbReference type="Pfam" id="PF11566">
    <property type="entry name" value="PI31_Prot_N"/>
    <property type="match status" value="1"/>
</dbReference>
<protein>
    <submittedName>
        <fullName evidence="2">Putative proteasome inhibitor</fullName>
    </submittedName>
</protein>
<dbReference type="AlphaFoldDB" id="A0A0A1X377"/>
<accession>A0A0A1X377</accession>
<dbReference type="GO" id="GO:0000502">
    <property type="term" value="C:proteasome complex"/>
    <property type="evidence" value="ECO:0007669"/>
    <property type="project" value="UniProtKB-KW"/>
</dbReference>
<dbReference type="Gene3D" id="3.40.1000.30">
    <property type="match status" value="1"/>
</dbReference>
<gene>
    <name evidence="2" type="primary">CG8979_3</name>
    <name evidence="2" type="ORF">g.26900</name>
</gene>
<name>A0A0A1X377_ZEUCU</name>
<dbReference type="InterPro" id="IPR021625">
    <property type="entry name" value="PI31_Prot_N"/>
</dbReference>
<dbReference type="EMBL" id="GBXI01008705">
    <property type="protein sequence ID" value="JAD05587.1"/>
    <property type="molecule type" value="Transcribed_RNA"/>
</dbReference>
<proteinExistence type="predicted"/>